<dbReference type="PANTHER" id="PTHR45708">
    <property type="entry name" value="ENDOCHITINASE"/>
    <property type="match status" value="1"/>
</dbReference>
<feature type="domain" description="GH18" evidence="11">
    <location>
        <begin position="28"/>
        <end position="304"/>
    </location>
</feature>
<dbReference type="AlphaFoldDB" id="A0ABD3EKF3"/>
<keyword evidence="6" id="KW-0119">Carbohydrate metabolism</keyword>
<gene>
    <name evidence="12" type="ORF">CASFOL_003271</name>
</gene>
<keyword evidence="13" id="KW-1185">Reference proteome</keyword>
<dbReference type="FunFam" id="3.20.20.80:FF:000015">
    <property type="entry name" value="Acidic endochitinase SE2"/>
    <property type="match status" value="1"/>
</dbReference>
<sequence length="307" mass="34079">MKSTHECILLLLLLSLLLHTTTCNRHSGSISIYWGQNGGEDTLKQTCATGRFAYVNIAFLSQFGGGQTPVLNLAGHCDPSLNECTYISKEINYCQRGGIKVMLSIGGADGNYTLTTNKDAAHVAAYLYNNYLAGKHNSTARPLGDAVLDGVDLAISQGSSKHYHTLVTYLRSIDEKILISGAPFCPFPDKYLGRALETTRFDYVWVQFNQRHQCEYNNVSSDKLIESWRVWTTSKKVKAGKIFLGLMAEESIGSGYIPASVLTSEIIPVIRNYTKYGGVMLWSKYWDEFSGNYSAKIIDSVRCTKCK</sequence>
<feature type="signal peptide" evidence="10">
    <location>
        <begin position="1"/>
        <end position="23"/>
    </location>
</feature>
<evidence type="ECO:0000256" key="7">
    <source>
        <dbReference type="ARBA" id="ARBA00023295"/>
    </source>
</evidence>
<dbReference type="EMBL" id="JAVIJP010000005">
    <property type="protein sequence ID" value="KAL3653590.1"/>
    <property type="molecule type" value="Genomic_DNA"/>
</dbReference>
<dbReference type="InterPro" id="IPR017853">
    <property type="entry name" value="GH"/>
</dbReference>
<dbReference type="CDD" id="cd02877">
    <property type="entry name" value="GH18_hevamine_XipI_class_III"/>
    <property type="match status" value="1"/>
</dbReference>
<keyword evidence="7" id="KW-0326">Glycosidase</keyword>
<comment type="catalytic activity">
    <reaction evidence="1">
        <text>Random endo-hydrolysis of N-acetyl-beta-D-glucosaminide (1-&gt;4)-beta-linkages in chitin and chitodextrins.</text>
        <dbReference type="EC" id="3.2.1.14"/>
    </reaction>
</comment>
<evidence type="ECO:0000256" key="9">
    <source>
        <dbReference type="ARBA" id="ARBA00059418"/>
    </source>
</evidence>
<dbReference type="PROSITE" id="PS51910">
    <property type="entry name" value="GH18_2"/>
    <property type="match status" value="1"/>
</dbReference>
<dbReference type="GO" id="GO:0006032">
    <property type="term" value="P:chitin catabolic process"/>
    <property type="evidence" value="ECO:0007669"/>
    <property type="project" value="UniProtKB-KW"/>
</dbReference>
<evidence type="ECO:0000256" key="10">
    <source>
        <dbReference type="SAM" id="SignalP"/>
    </source>
</evidence>
<organism evidence="12 13">
    <name type="scientific">Castilleja foliolosa</name>
    <dbReference type="NCBI Taxonomy" id="1961234"/>
    <lineage>
        <taxon>Eukaryota</taxon>
        <taxon>Viridiplantae</taxon>
        <taxon>Streptophyta</taxon>
        <taxon>Embryophyta</taxon>
        <taxon>Tracheophyta</taxon>
        <taxon>Spermatophyta</taxon>
        <taxon>Magnoliopsida</taxon>
        <taxon>eudicotyledons</taxon>
        <taxon>Gunneridae</taxon>
        <taxon>Pentapetalae</taxon>
        <taxon>asterids</taxon>
        <taxon>lamiids</taxon>
        <taxon>Lamiales</taxon>
        <taxon>Orobanchaceae</taxon>
        <taxon>Pedicularideae</taxon>
        <taxon>Castillejinae</taxon>
        <taxon>Castilleja</taxon>
    </lineage>
</organism>
<dbReference type="InterPro" id="IPR001223">
    <property type="entry name" value="Glyco_hydro18_cat"/>
</dbReference>
<dbReference type="PANTHER" id="PTHR45708:SF21">
    <property type="entry name" value="ACIDIC ENDOCHITINASE"/>
    <property type="match status" value="1"/>
</dbReference>
<evidence type="ECO:0000313" key="13">
    <source>
        <dbReference type="Proteomes" id="UP001632038"/>
    </source>
</evidence>
<dbReference type="GO" id="GO:0008843">
    <property type="term" value="F:endochitinase activity"/>
    <property type="evidence" value="ECO:0007669"/>
    <property type="project" value="UniProtKB-EC"/>
</dbReference>
<name>A0ABD3EKF3_9LAMI</name>
<evidence type="ECO:0000259" key="11">
    <source>
        <dbReference type="PROSITE" id="PS51910"/>
    </source>
</evidence>
<evidence type="ECO:0000256" key="4">
    <source>
        <dbReference type="ARBA" id="ARBA00023024"/>
    </source>
</evidence>
<evidence type="ECO:0000256" key="2">
    <source>
        <dbReference type="ARBA" id="ARBA00012729"/>
    </source>
</evidence>
<dbReference type="Pfam" id="PF00704">
    <property type="entry name" value="Glyco_hydro_18"/>
    <property type="match status" value="1"/>
</dbReference>
<evidence type="ECO:0000256" key="8">
    <source>
        <dbReference type="ARBA" id="ARBA00023326"/>
    </source>
</evidence>
<accession>A0ABD3EKF3</accession>
<feature type="chain" id="PRO_5044880370" description="chitinase" evidence="10">
    <location>
        <begin position="24"/>
        <end position="307"/>
    </location>
</feature>
<dbReference type="GO" id="GO:0000272">
    <property type="term" value="P:polysaccharide catabolic process"/>
    <property type="evidence" value="ECO:0007669"/>
    <property type="project" value="UniProtKB-KW"/>
</dbReference>
<dbReference type="EC" id="3.2.1.14" evidence="2"/>
<keyword evidence="4" id="KW-0146">Chitin degradation</keyword>
<reference evidence="13" key="1">
    <citation type="journal article" date="2024" name="IScience">
        <title>Strigolactones Initiate the Formation of Haustorium-like Structures in Castilleja.</title>
        <authorList>
            <person name="Buerger M."/>
            <person name="Peterson D."/>
            <person name="Chory J."/>
        </authorList>
    </citation>
    <scope>NUCLEOTIDE SEQUENCE [LARGE SCALE GENOMIC DNA]</scope>
</reference>
<keyword evidence="3" id="KW-0378">Hydrolase</keyword>
<evidence type="ECO:0000256" key="6">
    <source>
        <dbReference type="ARBA" id="ARBA00023277"/>
    </source>
</evidence>
<evidence type="ECO:0000313" key="12">
    <source>
        <dbReference type="EMBL" id="KAL3653590.1"/>
    </source>
</evidence>
<dbReference type="SUPFAM" id="SSF51445">
    <property type="entry name" value="(Trans)glycosidases"/>
    <property type="match status" value="1"/>
</dbReference>
<evidence type="ECO:0000256" key="5">
    <source>
        <dbReference type="ARBA" id="ARBA00023157"/>
    </source>
</evidence>
<protein>
    <recommendedName>
        <fullName evidence="2">chitinase</fullName>
        <ecNumber evidence="2">3.2.1.14</ecNumber>
    </recommendedName>
</protein>
<proteinExistence type="predicted"/>
<evidence type="ECO:0000256" key="1">
    <source>
        <dbReference type="ARBA" id="ARBA00000822"/>
    </source>
</evidence>
<evidence type="ECO:0000256" key="3">
    <source>
        <dbReference type="ARBA" id="ARBA00022801"/>
    </source>
</evidence>
<dbReference type="Gene3D" id="3.20.20.80">
    <property type="entry name" value="Glycosidases"/>
    <property type="match status" value="1"/>
</dbReference>
<keyword evidence="10" id="KW-0732">Signal</keyword>
<keyword evidence="5" id="KW-1015">Disulfide bond</keyword>
<dbReference type="InterPro" id="IPR045321">
    <property type="entry name" value="Cts1-like"/>
</dbReference>
<dbReference type="InterPro" id="IPR050542">
    <property type="entry name" value="Glycosyl_Hydrlase18_Chitinase"/>
</dbReference>
<keyword evidence="8" id="KW-0624">Polysaccharide degradation</keyword>
<dbReference type="Proteomes" id="UP001632038">
    <property type="component" value="Unassembled WGS sequence"/>
</dbReference>
<comment type="caution">
    <text evidence="12">The sequence shown here is derived from an EMBL/GenBank/DDBJ whole genome shotgun (WGS) entry which is preliminary data.</text>
</comment>
<comment type="function">
    <text evidence="9">This protein functions as a defense against chitin containing fungal pathogens.</text>
</comment>